<dbReference type="EMBL" id="MLJW01001301">
    <property type="protein sequence ID" value="OIQ78965.1"/>
    <property type="molecule type" value="Genomic_DNA"/>
</dbReference>
<dbReference type="PANTHER" id="PTHR43531:SF11">
    <property type="entry name" value="METHYL-ACCEPTING CHEMOTAXIS PROTEIN 3"/>
    <property type="match status" value="1"/>
</dbReference>
<accession>A0A1J5QSU1</accession>
<evidence type="ECO:0000256" key="2">
    <source>
        <dbReference type="ARBA" id="ARBA00022475"/>
    </source>
</evidence>
<feature type="domain" description="PAS" evidence="11">
    <location>
        <begin position="25"/>
        <end position="76"/>
    </location>
</feature>
<dbReference type="GO" id="GO:0006935">
    <property type="term" value="P:chemotaxis"/>
    <property type="evidence" value="ECO:0007669"/>
    <property type="project" value="UniProtKB-KW"/>
</dbReference>
<feature type="compositionally biased region" description="Low complexity" evidence="9">
    <location>
        <begin position="285"/>
        <end position="298"/>
    </location>
</feature>
<dbReference type="NCBIfam" id="TIGR00229">
    <property type="entry name" value="sensory_box"/>
    <property type="match status" value="1"/>
</dbReference>
<dbReference type="SUPFAM" id="SSF55785">
    <property type="entry name" value="PYP-like sensor domain (PAS domain)"/>
    <property type="match status" value="1"/>
</dbReference>
<evidence type="ECO:0000259" key="11">
    <source>
        <dbReference type="PROSITE" id="PS50112"/>
    </source>
</evidence>
<keyword evidence="2" id="KW-1003">Cell membrane</keyword>
<dbReference type="InterPro" id="IPR004089">
    <property type="entry name" value="MCPsignal_dom"/>
</dbReference>
<keyword evidence="12" id="KW-0675">Receptor</keyword>
<feature type="region of interest" description="Disordered" evidence="9">
    <location>
        <begin position="312"/>
        <end position="335"/>
    </location>
</feature>
<dbReference type="PROSITE" id="PS50112">
    <property type="entry name" value="PAS"/>
    <property type="match status" value="1"/>
</dbReference>
<feature type="domain" description="Methyl-accepting transducer" evidence="10">
    <location>
        <begin position="270"/>
        <end position="485"/>
    </location>
</feature>
<dbReference type="PROSITE" id="PS50111">
    <property type="entry name" value="CHEMOTAXIS_TRANSDUC_2"/>
    <property type="match status" value="1"/>
</dbReference>
<keyword evidence="6" id="KW-0812">Transmembrane</keyword>
<keyword evidence="7" id="KW-1133">Transmembrane helix</keyword>
<dbReference type="CDD" id="cd00130">
    <property type="entry name" value="PAS"/>
    <property type="match status" value="1"/>
</dbReference>
<feature type="region of interest" description="Disordered" evidence="9">
    <location>
        <begin position="285"/>
        <end position="304"/>
    </location>
</feature>
<evidence type="ECO:0000256" key="1">
    <source>
        <dbReference type="ARBA" id="ARBA00004429"/>
    </source>
</evidence>
<dbReference type="Gene3D" id="3.30.450.20">
    <property type="entry name" value="PAS domain"/>
    <property type="match status" value="1"/>
</dbReference>
<evidence type="ECO:0000256" key="8">
    <source>
        <dbReference type="ARBA" id="ARBA00023136"/>
    </source>
</evidence>
<comment type="subcellular location">
    <subcellularLocation>
        <location evidence="1">Cell inner membrane</location>
        <topology evidence="1">Multi-pass membrane protein</topology>
    </subcellularLocation>
</comment>
<dbReference type="SMART" id="SM00283">
    <property type="entry name" value="MA"/>
    <property type="match status" value="1"/>
</dbReference>
<evidence type="ECO:0000313" key="12">
    <source>
        <dbReference type="EMBL" id="OIQ78965.1"/>
    </source>
</evidence>
<dbReference type="GO" id="GO:0004888">
    <property type="term" value="F:transmembrane signaling receptor activity"/>
    <property type="evidence" value="ECO:0007669"/>
    <property type="project" value="InterPro"/>
</dbReference>
<feature type="compositionally biased region" description="Low complexity" evidence="9">
    <location>
        <begin position="320"/>
        <end position="332"/>
    </location>
</feature>
<sequence>MRINQPVSQCERVVDDGAFLVSKTDLKGRIVYANAAFVAISGFTEDELIGSAHNMVRHPDMPPAAFDDMWRALKAGRQWQGVVKNRCKNGDYYWVWANANPIWEDGHVVGFMSLRTRASREQIEQADAFFRTLREGRRGWTVRDGKPARTGPLGLAARLLHGAAARQVELMLGLLLAALAAHLAFDFAYITPRAWSAIDLLLALALAASVGRGLLRPLREFERRLLEFGAGRLVLDFAPMLAGASGSLRHALNTAIGNLAASTVTDLQQASQRVQSAADEVSATASSLSQSTSEQASAVEQTSSSLELTAGSVGRSAGHAQRTSSAAGQAARRASEGDSAVGATVRAMHDIAQRVALVDDIAYRTNMLALNAAIEAARAGASGRSFAVVAAEVGKLAESARATSAEIGQLAGDALSQATSTRDLFKTMLAEIEHASGLVDEMARACGEQSSGLDQISHAVAQVSSTTQHNASASEQLASTAASLSTQAGQLRGTLAQLRLEQRRELAAGAPA</sequence>
<dbReference type="SUPFAM" id="SSF58104">
    <property type="entry name" value="Methyl-accepting chemotaxis protein (MCP) signaling domain"/>
    <property type="match status" value="1"/>
</dbReference>
<evidence type="ECO:0000256" key="6">
    <source>
        <dbReference type="ARBA" id="ARBA00022692"/>
    </source>
</evidence>
<keyword evidence="8" id="KW-0472">Membrane</keyword>
<dbReference type="GO" id="GO:0007165">
    <property type="term" value="P:signal transduction"/>
    <property type="evidence" value="ECO:0007669"/>
    <property type="project" value="InterPro"/>
</dbReference>
<dbReference type="Pfam" id="PF08447">
    <property type="entry name" value="PAS_3"/>
    <property type="match status" value="1"/>
</dbReference>
<dbReference type="InterPro" id="IPR013655">
    <property type="entry name" value="PAS_fold_3"/>
</dbReference>
<gene>
    <name evidence="12" type="primary">aer_19</name>
    <name evidence="12" type="ORF">GALL_393180</name>
</gene>
<dbReference type="SMART" id="SM00091">
    <property type="entry name" value="PAS"/>
    <property type="match status" value="1"/>
</dbReference>
<dbReference type="GO" id="GO:0005886">
    <property type="term" value="C:plasma membrane"/>
    <property type="evidence" value="ECO:0007669"/>
    <property type="project" value="UniProtKB-SubCell"/>
</dbReference>
<dbReference type="AlphaFoldDB" id="A0A1J5QSU1"/>
<comment type="caution">
    <text evidence="12">The sequence shown here is derived from an EMBL/GenBank/DDBJ whole genome shotgun (WGS) entry which is preliminary data.</text>
</comment>
<name>A0A1J5QSU1_9ZZZZ</name>
<dbReference type="InterPro" id="IPR035965">
    <property type="entry name" value="PAS-like_dom_sf"/>
</dbReference>
<dbReference type="InterPro" id="IPR051310">
    <property type="entry name" value="MCP_chemotaxis"/>
</dbReference>
<dbReference type="Gene3D" id="1.10.287.950">
    <property type="entry name" value="Methyl-accepting chemotaxis protein"/>
    <property type="match status" value="1"/>
</dbReference>
<keyword evidence="5" id="KW-0997">Cell inner membrane</keyword>
<evidence type="ECO:0000256" key="7">
    <source>
        <dbReference type="ARBA" id="ARBA00022989"/>
    </source>
</evidence>
<proteinExistence type="predicted"/>
<organism evidence="12">
    <name type="scientific">mine drainage metagenome</name>
    <dbReference type="NCBI Taxonomy" id="410659"/>
    <lineage>
        <taxon>unclassified sequences</taxon>
        <taxon>metagenomes</taxon>
        <taxon>ecological metagenomes</taxon>
    </lineage>
</organism>
<evidence type="ECO:0000256" key="5">
    <source>
        <dbReference type="ARBA" id="ARBA00022519"/>
    </source>
</evidence>
<evidence type="ECO:0000256" key="4">
    <source>
        <dbReference type="ARBA" id="ARBA00022500"/>
    </source>
</evidence>
<keyword evidence="3" id="KW-0488">Methylation</keyword>
<protein>
    <submittedName>
        <fullName evidence="12">Aerotaxis receptor</fullName>
    </submittedName>
</protein>
<dbReference type="InterPro" id="IPR000014">
    <property type="entry name" value="PAS"/>
</dbReference>
<reference evidence="12" key="1">
    <citation type="submission" date="2016-10" db="EMBL/GenBank/DDBJ databases">
        <title>Sequence of Gallionella enrichment culture.</title>
        <authorList>
            <person name="Poehlein A."/>
            <person name="Muehling M."/>
            <person name="Daniel R."/>
        </authorList>
    </citation>
    <scope>NUCLEOTIDE SEQUENCE</scope>
</reference>
<dbReference type="InterPro" id="IPR004090">
    <property type="entry name" value="Chemotax_Me-accpt_rcpt"/>
</dbReference>
<evidence type="ECO:0000259" key="10">
    <source>
        <dbReference type="PROSITE" id="PS50111"/>
    </source>
</evidence>
<dbReference type="PRINTS" id="PR00260">
    <property type="entry name" value="CHEMTRNSDUCR"/>
</dbReference>
<dbReference type="PANTHER" id="PTHR43531">
    <property type="entry name" value="PROTEIN ICFG"/>
    <property type="match status" value="1"/>
</dbReference>
<evidence type="ECO:0000256" key="9">
    <source>
        <dbReference type="SAM" id="MobiDB-lite"/>
    </source>
</evidence>
<dbReference type="FunFam" id="3.30.450.20:FF:000046">
    <property type="entry name" value="Aerotaxis sensor receptor"/>
    <property type="match status" value="1"/>
</dbReference>
<evidence type="ECO:0000256" key="3">
    <source>
        <dbReference type="ARBA" id="ARBA00022481"/>
    </source>
</evidence>
<dbReference type="Pfam" id="PF00015">
    <property type="entry name" value="MCPsignal"/>
    <property type="match status" value="1"/>
</dbReference>
<keyword evidence="4" id="KW-0145">Chemotaxis</keyword>